<evidence type="ECO:0000313" key="3">
    <source>
        <dbReference type="EMBL" id="RRH74236.1"/>
    </source>
</evidence>
<organism evidence="3 4">
    <name type="scientific">Falsigemmobacter faecalis</name>
    <dbReference type="NCBI Taxonomy" id="2488730"/>
    <lineage>
        <taxon>Bacteria</taxon>
        <taxon>Pseudomonadati</taxon>
        <taxon>Pseudomonadota</taxon>
        <taxon>Alphaproteobacteria</taxon>
        <taxon>Rhodobacterales</taxon>
        <taxon>Paracoccaceae</taxon>
        <taxon>Falsigemmobacter</taxon>
    </lineage>
</organism>
<keyword evidence="4" id="KW-1185">Reference proteome</keyword>
<name>A0A3P3DKH9_9RHOB</name>
<accession>A0A3P3DKH9</accession>
<reference evidence="3 4" key="1">
    <citation type="submission" date="2018-11" db="EMBL/GenBank/DDBJ databases">
        <title>Gemmobacter sp. nov., YIM 102744-1 draft genome.</title>
        <authorList>
            <person name="Li G."/>
            <person name="Jiang Y."/>
        </authorList>
    </citation>
    <scope>NUCLEOTIDE SEQUENCE [LARGE SCALE GENOMIC DNA]</scope>
    <source>
        <strain evidence="3 4">YIM 102744-1</strain>
    </source>
</reference>
<dbReference type="PROSITE" id="PS50110">
    <property type="entry name" value="RESPONSE_REGULATORY"/>
    <property type="match status" value="1"/>
</dbReference>
<dbReference type="OrthoDB" id="7831674at2"/>
<dbReference type="SUPFAM" id="SSF52172">
    <property type="entry name" value="CheY-like"/>
    <property type="match status" value="1"/>
</dbReference>
<evidence type="ECO:0000259" key="2">
    <source>
        <dbReference type="PROSITE" id="PS50110"/>
    </source>
</evidence>
<comment type="caution">
    <text evidence="3">The sequence shown here is derived from an EMBL/GenBank/DDBJ whole genome shotgun (WGS) entry which is preliminary data.</text>
</comment>
<dbReference type="CDD" id="cd00156">
    <property type="entry name" value="REC"/>
    <property type="match status" value="1"/>
</dbReference>
<dbReference type="RefSeq" id="WP_124965007.1">
    <property type="nucleotide sequence ID" value="NZ_RRAZ01000014.1"/>
</dbReference>
<protein>
    <submittedName>
        <fullName evidence="3">Response regulator</fullName>
    </submittedName>
</protein>
<dbReference type="InterPro" id="IPR001789">
    <property type="entry name" value="Sig_transdc_resp-reg_receiver"/>
</dbReference>
<dbReference type="InterPro" id="IPR011006">
    <property type="entry name" value="CheY-like_superfamily"/>
</dbReference>
<dbReference type="GO" id="GO:0000160">
    <property type="term" value="P:phosphorelay signal transduction system"/>
    <property type="evidence" value="ECO:0007669"/>
    <property type="project" value="InterPro"/>
</dbReference>
<proteinExistence type="predicted"/>
<evidence type="ECO:0000256" key="1">
    <source>
        <dbReference type="PROSITE-ProRule" id="PRU00169"/>
    </source>
</evidence>
<feature type="domain" description="Response regulatory" evidence="2">
    <location>
        <begin position="26"/>
        <end position="138"/>
    </location>
</feature>
<evidence type="ECO:0000313" key="4">
    <source>
        <dbReference type="Proteomes" id="UP000282125"/>
    </source>
</evidence>
<dbReference type="Gene3D" id="3.40.50.2300">
    <property type="match status" value="1"/>
</dbReference>
<keyword evidence="1" id="KW-0597">Phosphoprotein</keyword>
<dbReference type="EMBL" id="RRAZ01000014">
    <property type="protein sequence ID" value="RRH74236.1"/>
    <property type="molecule type" value="Genomic_DNA"/>
</dbReference>
<dbReference type="Pfam" id="PF00072">
    <property type="entry name" value="Response_reg"/>
    <property type="match status" value="1"/>
</dbReference>
<dbReference type="AlphaFoldDB" id="A0A3P3DKH9"/>
<gene>
    <name evidence="3" type="ORF">EG244_10810</name>
</gene>
<dbReference type="SMART" id="SM00448">
    <property type="entry name" value="REC"/>
    <property type="match status" value="1"/>
</dbReference>
<feature type="modified residue" description="4-aspartylphosphate" evidence="1">
    <location>
        <position position="75"/>
    </location>
</feature>
<sequence length="239" mass="25194">MPATDSLTKPDQLPRPAAGQPLWGVTILLVEDSRFAADGLRLMALRGGARLRRTETLAQARRHLSLYLPDVVLVDPGLPDGPGEELISELASAPRPPVVLAISGDPEREPACRAAGAAGFVAKPLAGCAEFFALIRSHLPQPRAAGHPLPVPGLPAADDLALREDLIFARSRLSASQSQADRTYLSGFLEGLARATADPVLAEAAGALVASDPGQTFDLSRLISQRIADLPQPFLRSAI</sequence>
<dbReference type="Proteomes" id="UP000282125">
    <property type="component" value="Unassembled WGS sequence"/>
</dbReference>